<dbReference type="Proteomes" id="UP000320653">
    <property type="component" value="Unassembled WGS sequence"/>
</dbReference>
<sequence>MPKIQPGAAERGNVIAHELGLPRSIVTNTMRKMKEAGLIAAARPVAPTLYSRDVARILLALCAPLPVNAPFVQHKLGSLVRLSGDGAVNAETELTDLLDESAGLVAGDIDFRKGEILISSDAAFMVVSGERAGGTVVNRTYRAETDLPGMRRIVQITLPALHRIAQQLL</sequence>
<evidence type="ECO:0000313" key="2">
    <source>
        <dbReference type="Proteomes" id="UP000320653"/>
    </source>
</evidence>
<name>A0A561QSD0_9HYPH</name>
<dbReference type="EMBL" id="VIWP01000004">
    <property type="protein sequence ID" value="TWF53310.1"/>
    <property type="molecule type" value="Genomic_DNA"/>
</dbReference>
<protein>
    <submittedName>
        <fullName evidence="1">Uncharacterized protein</fullName>
    </submittedName>
</protein>
<comment type="caution">
    <text evidence="1">The sequence shown here is derived from an EMBL/GenBank/DDBJ whole genome shotgun (WGS) entry which is preliminary data.</text>
</comment>
<dbReference type="AlphaFoldDB" id="A0A561QSD0"/>
<gene>
    <name evidence="1" type="ORF">FHW37_104589</name>
</gene>
<proteinExistence type="predicted"/>
<accession>A0A561QSD0</accession>
<reference evidence="1 2" key="1">
    <citation type="submission" date="2019-06" db="EMBL/GenBank/DDBJ databases">
        <title>Sorghum-associated microbial communities from plants grown in Nebraska, USA.</title>
        <authorList>
            <person name="Schachtman D."/>
        </authorList>
    </citation>
    <scope>NUCLEOTIDE SEQUENCE [LARGE SCALE GENOMIC DNA]</scope>
    <source>
        <strain evidence="1 2">1225</strain>
    </source>
</reference>
<keyword evidence="2" id="KW-1185">Reference proteome</keyword>
<dbReference type="OrthoDB" id="9865211at2"/>
<dbReference type="RefSeq" id="WP_145639028.1">
    <property type="nucleotide sequence ID" value="NZ_VIWP01000004.1"/>
</dbReference>
<evidence type="ECO:0000313" key="1">
    <source>
        <dbReference type="EMBL" id="TWF53310.1"/>
    </source>
</evidence>
<organism evidence="1 2">
    <name type="scientific">Neorhizobium alkalisoli</name>
    <dbReference type="NCBI Taxonomy" id="528178"/>
    <lineage>
        <taxon>Bacteria</taxon>
        <taxon>Pseudomonadati</taxon>
        <taxon>Pseudomonadota</taxon>
        <taxon>Alphaproteobacteria</taxon>
        <taxon>Hyphomicrobiales</taxon>
        <taxon>Rhizobiaceae</taxon>
        <taxon>Rhizobium/Agrobacterium group</taxon>
        <taxon>Neorhizobium</taxon>
    </lineage>
</organism>